<accession>A0A2S8GC12</accession>
<evidence type="ECO:0000256" key="1">
    <source>
        <dbReference type="SAM" id="MobiDB-lite"/>
    </source>
</evidence>
<proteinExistence type="predicted"/>
<dbReference type="Proteomes" id="UP000239388">
    <property type="component" value="Unassembled WGS sequence"/>
</dbReference>
<evidence type="ECO:0000313" key="3">
    <source>
        <dbReference type="Proteomes" id="UP000239388"/>
    </source>
</evidence>
<name>A0A2S8GC12_9BACT</name>
<dbReference type="AlphaFoldDB" id="A0A2S8GC12"/>
<dbReference type="EMBL" id="PUIB01000004">
    <property type="protein sequence ID" value="PQO41963.1"/>
    <property type="molecule type" value="Genomic_DNA"/>
</dbReference>
<feature type="region of interest" description="Disordered" evidence="1">
    <location>
        <begin position="1"/>
        <end position="20"/>
    </location>
</feature>
<protein>
    <submittedName>
        <fullName evidence="2">Uncharacterized protein</fullName>
    </submittedName>
</protein>
<feature type="compositionally biased region" description="Polar residues" evidence="1">
    <location>
        <begin position="1"/>
        <end position="10"/>
    </location>
</feature>
<organism evidence="2 3">
    <name type="scientific">Blastopirellula marina</name>
    <dbReference type="NCBI Taxonomy" id="124"/>
    <lineage>
        <taxon>Bacteria</taxon>
        <taxon>Pseudomonadati</taxon>
        <taxon>Planctomycetota</taxon>
        <taxon>Planctomycetia</taxon>
        <taxon>Pirellulales</taxon>
        <taxon>Pirellulaceae</taxon>
        <taxon>Blastopirellula</taxon>
    </lineage>
</organism>
<evidence type="ECO:0000313" key="2">
    <source>
        <dbReference type="EMBL" id="PQO41963.1"/>
    </source>
</evidence>
<dbReference type="OrthoDB" id="278607at2"/>
<comment type="caution">
    <text evidence="2">The sequence shown here is derived from an EMBL/GenBank/DDBJ whole genome shotgun (WGS) entry which is preliminary data.</text>
</comment>
<gene>
    <name evidence="2" type="ORF">C5Y98_02655</name>
</gene>
<reference evidence="2 3" key="1">
    <citation type="submission" date="2018-02" db="EMBL/GenBank/DDBJ databases">
        <title>Comparative genomes isolates from brazilian mangrove.</title>
        <authorList>
            <person name="Araujo J.E."/>
            <person name="Taketani R.G."/>
            <person name="Silva M.C.P."/>
            <person name="Loureco M.V."/>
            <person name="Andreote F.D."/>
        </authorList>
    </citation>
    <scope>NUCLEOTIDE SEQUENCE [LARGE SCALE GENOMIC DNA]</scope>
    <source>
        <strain evidence="2 3">NAP PRIS-MGV</strain>
    </source>
</reference>
<sequence length="134" mass="14372">MLSESPSNPQDVIAAKESAEDTNEVTLVGRIGGSHDPWIEGRAIFTIVDSSLQSCDKIPGDSCPTPWDYCCRTDKLPTASALVKVVDENGEPIQSDARDLLGVRELTEVVVQGKAKRDEGGNLTVLASGIYVKK</sequence>